<name>A0A2T7UU40_9RHOB</name>
<dbReference type="AlphaFoldDB" id="A0A2T7UU40"/>
<dbReference type="Pfam" id="PF20078">
    <property type="entry name" value="DUF6473"/>
    <property type="match status" value="1"/>
</dbReference>
<evidence type="ECO:0000259" key="1">
    <source>
        <dbReference type="Pfam" id="PF20078"/>
    </source>
</evidence>
<dbReference type="EMBL" id="QDDR01000007">
    <property type="protein sequence ID" value="PVE46712.1"/>
    <property type="molecule type" value="Genomic_DNA"/>
</dbReference>
<dbReference type="Proteomes" id="UP000244810">
    <property type="component" value="Unassembled WGS sequence"/>
</dbReference>
<evidence type="ECO:0000313" key="2">
    <source>
        <dbReference type="EMBL" id="PVE46712.1"/>
    </source>
</evidence>
<feature type="domain" description="DUF6473" evidence="1">
    <location>
        <begin position="64"/>
        <end position="177"/>
    </location>
</feature>
<evidence type="ECO:0000313" key="3">
    <source>
        <dbReference type="EMBL" id="PVE48247.1"/>
    </source>
</evidence>
<comment type="caution">
    <text evidence="3">The sequence shown here is derived from an EMBL/GenBank/DDBJ whole genome shotgun (WGS) entry which is preliminary data.</text>
</comment>
<proteinExistence type="predicted"/>
<keyword evidence="4" id="KW-1185">Reference proteome</keyword>
<gene>
    <name evidence="3" type="ORF">DDE23_08990</name>
    <name evidence="2" type="ORF">DDE23_13555</name>
</gene>
<dbReference type="RefSeq" id="WP_107752284.1">
    <property type="nucleotide sequence ID" value="NZ_QBKF01000007.1"/>
</dbReference>
<protein>
    <recommendedName>
        <fullName evidence="1">DUF6473 domain-containing protein</fullName>
    </recommendedName>
</protein>
<sequence>MQHFPQPLDRGRAGVPPLGQSPACAALRHRALMLIGPRGPDRMAGPLGTRVLDRLLVPAAQVEGVDLHLADPALAGRARWAVAFALVLPPLGNLSNVFYRVHPRRNDRFLAARAPLKALFPEVDFAAFAFTGHALGSLAAVCPERFTLVRRGLVEAWVPRMRLLVEVLPPRGVLIDLPAPDWLRRPVTAREGLRQIALDPEDRAEGLARLRAALLQGAL</sequence>
<organism evidence="3 4">
    <name type="scientific">Pararhodobacter aggregans</name>
    <dbReference type="NCBI Taxonomy" id="404875"/>
    <lineage>
        <taxon>Bacteria</taxon>
        <taxon>Pseudomonadati</taxon>
        <taxon>Pseudomonadota</taxon>
        <taxon>Alphaproteobacteria</taxon>
        <taxon>Rhodobacterales</taxon>
        <taxon>Paracoccaceae</taxon>
        <taxon>Pararhodobacter</taxon>
    </lineage>
</organism>
<reference evidence="3 4" key="1">
    <citation type="journal article" date="2011" name="Syst. Appl. Microbiol.">
        <title>Defluviimonas denitrificans gen. nov., sp. nov., and Pararhodobacter aggregans gen. nov., sp. nov., non-phototrophic Rhodobacteraceae from the biofilter of a marine aquaculture.</title>
        <authorList>
            <person name="Foesel B.U."/>
            <person name="Drake H.L."/>
            <person name="Schramm A."/>
        </authorList>
    </citation>
    <scope>NUCLEOTIDE SEQUENCE [LARGE SCALE GENOMIC DNA]</scope>
    <source>
        <strain evidence="3 4">D1-19</strain>
    </source>
</reference>
<accession>A0A2T7UU40</accession>
<dbReference type="InterPro" id="IPR045524">
    <property type="entry name" value="DUF6473"/>
</dbReference>
<reference evidence="3" key="2">
    <citation type="submission" date="2018-04" db="EMBL/GenBank/DDBJ databases">
        <authorList>
            <person name="Go L.Y."/>
            <person name="Mitchell J.A."/>
        </authorList>
    </citation>
    <scope>NUCLEOTIDE SEQUENCE</scope>
    <source>
        <strain evidence="3">D1-19</strain>
    </source>
</reference>
<dbReference type="EMBL" id="QDDR01000003">
    <property type="protein sequence ID" value="PVE48247.1"/>
    <property type="molecule type" value="Genomic_DNA"/>
</dbReference>
<evidence type="ECO:0000313" key="4">
    <source>
        <dbReference type="Proteomes" id="UP000244810"/>
    </source>
</evidence>
<dbReference type="OrthoDB" id="7838347at2"/>